<comment type="caution">
    <text evidence="2">The sequence shown here is derived from an EMBL/GenBank/DDBJ whole genome shotgun (WGS) entry which is preliminary data.</text>
</comment>
<dbReference type="EMBL" id="AMZH03013545">
    <property type="protein sequence ID" value="RRT49094.1"/>
    <property type="molecule type" value="Genomic_DNA"/>
</dbReference>
<reference evidence="2 3" key="1">
    <citation type="journal article" date="2014" name="Agronomy (Basel)">
        <title>A Draft Genome Sequence for Ensete ventricosum, the Drought-Tolerant Tree Against Hunger.</title>
        <authorList>
            <person name="Harrison J."/>
            <person name="Moore K.A."/>
            <person name="Paszkiewicz K."/>
            <person name="Jones T."/>
            <person name="Grant M."/>
            <person name="Ambacheew D."/>
            <person name="Muzemil S."/>
            <person name="Studholme D.J."/>
        </authorList>
    </citation>
    <scope>NUCLEOTIDE SEQUENCE [LARGE SCALE GENOMIC DNA]</scope>
</reference>
<dbReference type="Proteomes" id="UP000287651">
    <property type="component" value="Unassembled WGS sequence"/>
</dbReference>
<keyword evidence="1" id="KW-1133">Transmembrane helix</keyword>
<gene>
    <name evidence="2" type="ORF">B296_00050283</name>
</gene>
<feature type="transmembrane region" description="Helical" evidence="1">
    <location>
        <begin position="21"/>
        <end position="41"/>
    </location>
</feature>
<accession>A0A426YBI4</accession>
<organism evidence="2 3">
    <name type="scientific">Ensete ventricosum</name>
    <name type="common">Abyssinian banana</name>
    <name type="synonym">Musa ensete</name>
    <dbReference type="NCBI Taxonomy" id="4639"/>
    <lineage>
        <taxon>Eukaryota</taxon>
        <taxon>Viridiplantae</taxon>
        <taxon>Streptophyta</taxon>
        <taxon>Embryophyta</taxon>
        <taxon>Tracheophyta</taxon>
        <taxon>Spermatophyta</taxon>
        <taxon>Magnoliopsida</taxon>
        <taxon>Liliopsida</taxon>
        <taxon>Zingiberales</taxon>
        <taxon>Musaceae</taxon>
        <taxon>Ensete</taxon>
    </lineage>
</organism>
<evidence type="ECO:0000256" key="1">
    <source>
        <dbReference type="SAM" id="Phobius"/>
    </source>
</evidence>
<proteinExistence type="predicted"/>
<feature type="non-terminal residue" evidence="2">
    <location>
        <position position="1"/>
    </location>
</feature>
<evidence type="ECO:0000313" key="3">
    <source>
        <dbReference type="Proteomes" id="UP000287651"/>
    </source>
</evidence>
<keyword evidence="1" id="KW-0472">Membrane</keyword>
<evidence type="ECO:0000313" key="2">
    <source>
        <dbReference type="EMBL" id="RRT49094.1"/>
    </source>
</evidence>
<dbReference type="AlphaFoldDB" id="A0A426YBI4"/>
<protein>
    <submittedName>
        <fullName evidence="2">Uncharacterized protein</fullName>
    </submittedName>
</protein>
<sequence>HCTTAVCFRFTGPTVPHRYRIVFFQADPWTLLLVLLLQALIPARKRIPSPSSIISACERGEYDCVVHTDGIGGVG</sequence>
<name>A0A426YBI4_ENSVE</name>
<keyword evidence="1" id="KW-0812">Transmembrane</keyword>